<organism evidence="3">
    <name type="scientific">Caldithrix abyssi</name>
    <dbReference type="NCBI Taxonomy" id="187145"/>
    <lineage>
        <taxon>Bacteria</taxon>
        <taxon>Pseudomonadati</taxon>
        <taxon>Calditrichota</taxon>
        <taxon>Calditrichia</taxon>
        <taxon>Calditrichales</taxon>
        <taxon>Calditrichaceae</taxon>
        <taxon>Caldithrix</taxon>
    </lineage>
</organism>
<dbReference type="InterPro" id="IPR008927">
    <property type="entry name" value="6-PGluconate_DH-like_C_sf"/>
</dbReference>
<dbReference type="InterPro" id="IPR036291">
    <property type="entry name" value="NAD(P)-bd_dom_sf"/>
</dbReference>
<dbReference type="Pfam" id="PF10727">
    <property type="entry name" value="Rossmann-like"/>
    <property type="match status" value="1"/>
</dbReference>
<name>A0A7V1LX87_CALAY</name>
<dbReference type="Gene3D" id="3.40.50.720">
    <property type="entry name" value="NAD(P)-binding Rossmann-like Domain"/>
    <property type="match status" value="1"/>
</dbReference>
<dbReference type="InterPro" id="IPR019665">
    <property type="entry name" value="OxRdtase/DH_put_Rossmann_dom"/>
</dbReference>
<dbReference type="InterPro" id="IPR037108">
    <property type="entry name" value="TM1727-like_C_sf"/>
</dbReference>
<dbReference type="PANTHER" id="PTHR40459:SF1">
    <property type="entry name" value="CONSERVED HYPOTHETICAL ALANINE AND LEUCINE RICH PROTEIN"/>
    <property type="match status" value="1"/>
</dbReference>
<dbReference type="SUPFAM" id="SSF48179">
    <property type="entry name" value="6-phosphogluconate dehydrogenase C-terminal domain-like"/>
    <property type="match status" value="1"/>
</dbReference>
<sequence>MWEKRAMMSSGTNSGKRFLIIGAGNLGTSLYRLLDHLYPGTVHLYGLLEKNQFQSKYLAEDDYSNFLTIEMVNNLQVIFLAVPDDSLKEATRKLLLFKQQGRIVLHSSGALGSDELDHVRKRGAHCGSWHPMQSFPQKFLPPEHWRNIIFSFEGDEECRPFVEELTEKTDSKLLHLTVDQKLALHIAGVFTANYTTALVNLAEGILINAGIKDIPKNKILAPLLKGVAENLEKAPSDSILSGPAKRGDINVLRKHLQYLRLTQGPADTYLDMVKLLLKNPRFNIPNSAKIEEILTKFL</sequence>
<accession>A0A7V1LX87</accession>
<dbReference type="AlphaFoldDB" id="A0A7V1LX87"/>
<gene>
    <name evidence="3" type="ORF">ENJ10_01065</name>
</gene>
<reference evidence="3" key="1">
    <citation type="journal article" date="2020" name="mSystems">
        <title>Genome- and Community-Level Interaction Insights into Carbon Utilization and Element Cycling Functions of Hydrothermarchaeota in Hydrothermal Sediment.</title>
        <authorList>
            <person name="Zhou Z."/>
            <person name="Liu Y."/>
            <person name="Xu W."/>
            <person name="Pan J."/>
            <person name="Luo Z.H."/>
            <person name="Li M."/>
        </authorList>
    </citation>
    <scope>NUCLEOTIDE SEQUENCE [LARGE SCALE GENOMIC DNA]</scope>
    <source>
        <strain evidence="3">HyVt-456</strain>
    </source>
</reference>
<evidence type="ECO:0000313" key="3">
    <source>
        <dbReference type="EMBL" id="HED09254.1"/>
    </source>
</evidence>
<dbReference type="PANTHER" id="PTHR40459">
    <property type="entry name" value="CONSERVED HYPOTHETICAL ALANINE AND LEUCINE RICH PROTEIN"/>
    <property type="match status" value="1"/>
</dbReference>
<dbReference type="Gene3D" id="1.10.1040.20">
    <property type="entry name" value="ProC-like, C-terminal domain"/>
    <property type="match status" value="1"/>
</dbReference>
<protein>
    <submittedName>
        <fullName evidence="3">DUF2520 domain-containing protein</fullName>
    </submittedName>
</protein>
<dbReference type="Pfam" id="PF10728">
    <property type="entry name" value="DUF2520"/>
    <property type="match status" value="1"/>
</dbReference>
<comment type="caution">
    <text evidence="3">The sequence shown here is derived from an EMBL/GenBank/DDBJ whole genome shotgun (WGS) entry which is preliminary data.</text>
</comment>
<proteinExistence type="predicted"/>
<evidence type="ECO:0000259" key="2">
    <source>
        <dbReference type="Pfam" id="PF10728"/>
    </source>
</evidence>
<evidence type="ECO:0000259" key="1">
    <source>
        <dbReference type="Pfam" id="PF10727"/>
    </source>
</evidence>
<feature type="domain" description="Putative oxidoreductase/dehydrogenase Rossmann-like" evidence="1">
    <location>
        <begin position="20"/>
        <end position="131"/>
    </location>
</feature>
<dbReference type="Proteomes" id="UP000886005">
    <property type="component" value="Unassembled WGS sequence"/>
</dbReference>
<dbReference type="EMBL" id="DRLD01000024">
    <property type="protein sequence ID" value="HED09254.1"/>
    <property type="molecule type" value="Genomic_DNA"/>
</dbReference>
<feature type="domain" description="DUF2520" evidence="2">
    <location>
        <begin position="148"/>
        <end position="270"/>
    </location>
</feature>
<dbReference type="SUPFAM" id="SSF51735">
    <property type="entry name" value="NAD(P)-binding Rossmann-fold domains"/>
    <property type="match status" value="1"/>
</dbReference>
<dbReference type="InterPro" id="IPR018931">
    <property type="entry name" value="DUF2520"/>
</dbReference>